<evidence type="ECO:0000256" key="5">
    <source>
        <dbReference type="SAM" id="SignalP"/>
    </source>
</evidence>
<feature type="signal peptide" evidence="5">
    <location>
        <begin position="1"/>
        <end position="22"/>
    </location>
</feature>
<dbReference type="PANTHER" id="PTHR30632:SF17">
    <property type="entry name" value="MOLYBDATE-BINDING PROTEIN MODA"/>
    <property type="match status" value="1"/>
</dbReference>
<evidence type="ECO:0000256" key="4">
    <source>
        <dbReference type="PIRSR" id="PIRSR004846-1"/>
    </source>
</evidence>
<dbReference type="GO" id="GO:0046872">
    <property type="term" value="F:metal ion binding"/>
    <property type="evidence" value="ECO:0007669"/>
    <property type="project" value="UniProtKB-KW"/>
</dbReference>
<dbReference type="OrthoDB" id="9802127at2"/>
<evidence type="ECO:0000313" key="6">
    <source>
        <dbReference type="EMBL" id="PTW59480.1"/>
    </source>
</evidence>
<dbReference type="EMBL" id="QAYG01000007">
    <property type="protein sequence ID" value="PTW59480.1"/>
    <property type="molecule type" value="Genomic_DNA"/>
</dbReference>
<evidence type="ECO:0000256" key="3">
    <source>
        <dbReference type="ARBA" id="ARBA00022729"/>
    </source>
</evidence>
<evidence type="ECO:0000313" key="7">
    <source>
        <dbReference type="Proteomes" id="UP000244081"/>
    </source>
</evidence>
<keyword evidence="2 4" id="KW-0479">Metal-binding</keyword>
<feature type="binding site" evidence="4">
    <location>
        <position position="166"/>
    </location>
    <ligand>
        <name>molybdate</name>
        <dbReference type="ChEBI" id="CHEBI:36264"/>
    </ligand>
</feature>
<accession>A0A2T5V6W1</accession>
<dbReference type="RefSeq" id="WP_107990995.1">
    <property type="nucleotide sequence ID" value="NZ_QAYG01000007.1"/>
</dbReference>
<comment type="caution">
    <text evidence="6">The sequence shown here is derived from an EMBL/GenBank/DDBJ whole genome shotgun (WGS) entry which is preliminary data.</text>
</comment>
<keyword evidence="7" id="KW-1185">Reference proteome</keyword>
<feature type="chain" id="PRO_5015512952" evidence="5">
    <location>
        <begin position="23"/>
        <end position="249"/>
    </location>
</feature>
<dbReference type="GO" id="GO:0015689">
    <property type="term" value="P:molybdate ion transport"/>
    <property type="evidence" value="ECO:0007669"/>
    <property type="project" value="InterPro"/>
</dbReference>
<dbReference type="PIRSF" id="PIRSF004846">
    <property type="entry name" value="ModA"/>
    <property type="match status" value="1"/>
</dbReference>
<sequence>MTPSRLLASLGLIAFTVSPVSAADLHAYVGAGLRQPVTAIAEAFEKETGNKVELEFGGSGQLLARFKESGAGDLFIPGSLFYADKLEKEGAVASRRIVVKHTPVLAVAKDKAADIKSFADLAKPGVKIGIGDPKAMALGRSAQDILKASGLGDKIEPNITVRAATVKQLELYLFDGDVDAAIVSASGVAMNMDKVSVISIPDDWYEAELVPVVVLATSRDRDAAEALAERLGSPEGLAVWKRFGFQPVD</sequence>
<dbReference type="InterPro" id="IPR005950">
    <property type="entry name" value="ModA"/>
</dbReference>
<keyword evidence="4" id="KW-0500">Molybdenum</keyword>
<comment type="similarity">
    <text evidence="1">Belongs to the bacterial solute-binding protein ModA family.</text>
</comment>
<organism evidence="6 7">
    <name type="scientific">Breoghania corrubedonensis</name>
    <dbReference type="NCBI Taxonomy" id="665038"/>
    <lineage>
        <taxon>Bacteria</taxon>
        <taxon>Pseudomonadati</taxon>
        <taxon>Pseudomonadota</taxon>
        <taxon>Alphaproteobacteria</taxon>
        <taxon>Hyphomicrobiales</taxon>
        <taxon>Stappiaceae</taxon>
        <taxon>Breoghania</taxon>
    </lineage>
</organism>
<dbReference type="Pfam" id="PF13531">
    <property type="entry name" value="SBP_bac_11"/>
    <property type="match status" value="1"/>
</dbReference>
<dbReference type="AlphaFoldDB" id="A0A2T5V6W1"/>
<dbReference type="Proteomes" id="UP000244081">
    <property type="component" value="Unassembled WGS sequence"/>
</dbReference>
<dbReference type="PANTHER" id="PTHR30632">
    <property type="entry name" value="MOLYBDATE-BINDING PERIPLASMIC PROTEIN"/>
    <property type="match status" value="1"/>
</dbReference>
<feature type="binding site" evidence="4">
    <location>
        <position position="59"/>
    </location>
    <ligand>
        <name>molybdate</name>
        <dbReference type="ChEBI" id="CHEBI:36264"/>
    </ligand>
</feature>
<dbReference type="Gene3D" id="3.40.190.10">
    <property type="entry name" value="Periplasmic binding protein-like II"/>
    <property type="match status" value="2"/>
</dbReference>
<evidence type="ECO:0000256" key="1">
    <source>
        <dbReference type="ARBA" id="ARBA00009175"/>
    </source>
</evidence>
<protein>
    <submittedName>
        <fullName evidence="6">Molybdate transport system substrate-binding protein</fullName>
    </submittedName>
</protein>
<dbReference type="GO" id="GO:0030973">
    <property type="term" value="F:molybdate ion binding"/>
    <property type="evidence" value="ECO:0007669"/>
    <property type="project" value="TreeGrafter"/>
</dbReference>
<dbReference type="SUPFAM" id="SSF53850">
    <property type="entry name" value="Periplasmic binding protein-like II"/>
    <property type="match status" value="1"/>
</dbReference>
<dbReference type="GO" id="GO:0030288">
    <property type="term" value="C:outer membrane-bounded periplasmic space"/>
    <property type="evidence" value="ECO:0007669"/>
    <property type="project" value="TreeGrafter"/>
</dbReference>
<dbReference type="NCBIfam" id="TIGR01256">
    <property type="entry name" value="modA"/>
    <property type="match status" value="1"/>
</dbReference>
<dbReference type="InterPro" id="IPR050682">
    <property type="entry name" value="ModA/WtpA"/>
</dbReference>
<reference evidence="6 7" key="1">
    <citation type="submission" date="2018-04" db="EMBL/GenBank/DDBJ databases">
        <title>Genomic Encyclopedia of Archaeal and Bacterial Type Strains, Phase II (KMG-II): from individual species to whole genera.</title>
        <authorList>
            <person name="Goeker M."/>
        </authorList>
    </citation>
    <scope>NUCLEOTIDE SEQUENCE [LARGE SCALE GENOMIC DNA]</scope>
    <source>
        <strain evidence="6 7">DSM 23382</strain>
    </source>
</reference>
<name>A0A2T5V6W1_9HYPH</name>
<proteinExistence type="inferred from homology"/>
<keyword evidence="3 5" id="KW-0732">Signal</keyword>
<evidence type="ECO:0000256" key="2">
    <source>
        <dbReference type="ARBA" id="ARBA00022723"/>
    </source>
</evidence>
<gene>
    <name evidence="6" type="ORF">C8N35_107194</name>
</gene>